<proteinExistence type="predicted"/>
<accession>A0A9P8UPL1</accession>
<dbReference type="EMBL" id="JAGPXC010000003">
    <property type="protein sequence ID" value="KAH6655980.1"/>
    <property type="molecule type" value="Genomic_DNA"/>
</dbReference>
<dbReference type="OrthoDB" id="3938544at2759"/>
<organism evidence="1 2">
    <name type="scientific">Truncatella angustata</name>
    <dbReference type="NCBI Taxonomy" id="152316"/>
    <lineage>
        <taxon>Eukaryota</taxon>
        <taxon>Fungi</taxon>
        <taxon>Dikarya</taxon>
        <taxon>Ascomycota</taxon>
        <taxon>Pezizomycotina</taxon>
        <taxon>Sordariomycetes</taxon>
        <taxon>Xylariomycetidae</taxon>
        <taxon>Amphisphaeriales</taxon>
        <taxon>Sporocadaceae</taxon>
        <taxon>Truncatella</taxon>
    </lineage>
</organism>
<dbReference type="Proteomes" id="UP000758603">
    <property type="component" value="Unassembled WGS sequence"/>
</dbReference>
<sequence>MEDLDSGLLAIGLSDGDDSAPEAAEPSKIKIPGTARTEQSEEAFQAVQRGYTVKVENGEIWKEIRLPLGRKVAKPEAQALLHAVEELYFFRRYDEGAAFVKKVLDGEGGAGGLDKDTSKTLRYYQDKCEQKATHK</sequence>
<evidence type="ECO:0000313" key="2">
    <source>
        <dbReference type="Proteomes" id="UP000758603"/>
    </source>
</evidence>
<reference evidence="1" key="1">
    <citation type="journal article" date="2021" name="Nat. Commun.">
        <title>Genetic determinants of endophytism in the Arabidopsis root mycobiome.</title>
        <authorList>
            <person name="Mesny F."/>
            <person name="Miyauchi S."/>
            <person name="Thiergart T."/>
            <person name="Pickel B."/>
            <person name="Atanasova L."/>
            <person name="Karlsson M."/>
            <person name="Huettel B."/>
            <person name="Barry K.W."/>
            <person name="Haridas S."/>
            <person name="Chen C."/>
            <person name="Bauer D."/>
            <person name="Andreopoulos W."/>
            <person name="Pangilinan J."/>
            <person name="LaButti K."/>
            <person name="Riley R."/>
            <person name="Lipzen A."/>
            <person name="Clum A."/>
            <person name="Drula E."/>
            <person name="Henrissat B."/>
            <person name="Kohler A."/>
            <person name="Grigoriev I.V."/>
            <person name="Martin F.M."/>
            <person name="Hacquard S."/>
        </authorList>
    </citation>
    <scope>NUCLEOTIDE SEQUENCE</scope>
    <source>
        <strain evidence="1">MPI-SDFR-AT-0073</strain>
    </source>
</reference>
<dbReference type="AlphaFoldDB" id="A0A9P8UPL1"/>
<keyword evidence="2" id="KW-1185">Reference proteome</keyword>
<name>A0A9P8UPL1_9PEZI</name>
<evidence type="ECO:0000313" key="1">
    <source>
        <dbReference type="EMBL" id="KAH6655980.1"/>
    </source>
</evidence>
<gene>
    <name evidence="1" type="ORF">BKA67DRAFT_657874</name>
</gene>
<dbReference type="GeneID" id="70136076"/>
<comment type="caution">
    <text evidence="1">The sequence shown here is derived from an EMBL/GenBank/DDBJ whole genome shotgun (WGS) entry which is preliminary data.</text>
</comment>
<dbReference type="RefSeq" id="XP_045960245.1">
    <property type="nucleotide sequence ID" value="XM_046107185.1"/>
</dbReference>
<protein>
    <submittedName>
        <fullName evidence="1">Uncharacterized protein</fullName>
    </submittedName>
</protein>